<dbReference type="AlphaFoldDB" id="A0A6A3B9J6"/>
<feature type="compositionally biased region" description="Low complexity" evidence="1">
    <location>
        <begin position="32"/>
        <end position="46"/>
    </location>
</feature>
<evidence type="ECO:0000313" key="3">
    <source>
        <dbReference type="Proteomes" id="UP000436088"/>
    </source>
</evidence>
<feature type="region of interest" description="Disordered" evidence="1">
    <location>
        <begin position="21"/>
        <end position="46"/>
    </location>
</feature>
<evidence type="ECO:0000313" key="2">
    <source>
        <dbReference type="EMBL" id="KAE8712145.1"/>
    </source>
</evidence>
<keyword evidence="3" id="KW-1185">Reference proteome</keyword>
<reference evidence="2" key="1">
    <citation type="submission" date="2019-09" db="EMBL/GenBank/DDBJ databases">
        <title>Draft genome information of white flower Hibiscus syriacus.</title>
        <authorList>
            <person name="Kim Y.-M."/>
        </authorList>
    </citation>
    <scope>NUCLEOTIDE SEQUENCE [LARGE SCALE GENOMIC DNA]</scope>
    <source>
        <strain evidence="2">YM2019G1</strain>
    </source>
</reference>
<proteinExistence type="predicted"/>
<sequence>MASSSSENLLMIAAKANSSITESNSFSDTNNHHNSPGSSSPVDSLLDVVTSPDLSTTVIDNLAKGKSFPEKGKFWKL</sequence>
<accession>A0A6A3B9J6</accession>
<protein>
    <submittedName>
        <fullName evidence="2">Uncharacterized protein</fullName>
    </submittedName>
</protein>
<evidence type="ECO:0000256" key="1">
    <source>
        <dbReference type="SAM" id="MobiDB-lite"/>
    </source>
</evidence>
<dbReference type="EMBL" id="VEPZ02000901">
    <property type="protein sequence ID" value="KAE8712145.1"/>
    <property type="molecule type" value="Genomic_DNA"/>
</dbReference>
<dbReference type="Proteomes" id="UP000436088">
    <property type="component" value="Unassembled WGS sequence"/>
</dbReference>
<organism evidence="2 3">
    <name type="scientific">Hibiscus syriacus</name>
    <name type="common">Rose of Sharon</name>
    <dbReference type="NCBI Taxonomy" id="106335"/>
    <lineage>
        <taxon>Eukaryota</taxon>
        <taxon>Viridiplantae</taxon>
        <taxon>Streptophyta</taxon>
        <taxon>Embryophyta</taxon>
        <taxon>Tracheophyta</taxon>
        <taxon>Spermatophyta</taxon>
        <taxon>Magnoliopsida</taxon>
        <taxon>eudicotyledons</taxon>
        <taxon>Gunneridae</taxon>
        <taxon>Pentapetalae</taxon>
        <taxon>rosids</taxon>
        <taxon>malvids</taxon>
        <taxon>Malvales</taxon>
        <taxon>Malvaceae</taxon>
        <taxon>Malvoideae</taxon>
        <taxon>Hibiscus</taxon>
    </lineage>
</organism>
<gene>
    <name evidence="2" type="ORF">F3Y22_tig00110263pilonHSYRG00046</name>
</gene>
<comment type="caution">
    <text evidence="2">The sequence shown here is derived from an EMBL/GenBank/DDBJ whole genome shotgun (WGS) entry which is preliminary data.</text>
</comment>
<name>A0A6A3B9J6_HIBSY</name>